<keyword evidence="3" id="KW-1185">Reference proteome</keyword>
<evidence type="ECO:0000313" key="3">
    <source>
        <dbReference type="Proteomes" id="UP000311382"/>
    </source>
</evidence>
<keyword evidence="1" id="KW-0812">Transmembrane</keyword>
<name>A0A5C5G5F5_9BASI</name>
<feature type="transmembrane region" description="Helical" evidence="1">
    <location>
        <begin position="186"/>
        <end position="210"/>
    </location>
</feature>
<dbReference type="OrthoDB" id="2522208at2759"/>
<keyword evidence="1" id="KW-0472">Membrane</keyword>
<keyword evidence="1" id="KW-1133">Transmembrane helix</keyword>
<comment type="caution">
    <text evidence="2">The sequence shown here is derived from an EMBL/GenBank/DDBJ whole genome shotgun (WGS) entry which is preliminary data.</text>
</comment>
<feature type="transmembrane region" description="Helical" evidence="1">
    <location>
        <begin position="316"/>
        <end position="341"/>
    </location>
</feature>
<protein>
    <submittedName>
        <fullName evidence="2">Uncharacterized protein</fullName>
    </submittedName>
</protein>
<dbReference type="Proteomes" id="UP000311382">
    <property type="component" value="Unassembled WGS sequence"/>
</dbReference>
<feature type="transmembrane region" description="Helical" evidence="1">
    <location>
        <begin position="90"/>
        <end position="109"/>
    </location>
</feature>
<evidence type="ECO:0000313" key="2">
    <source>
        <dbReference type="EMBL" id="TNY24343.1"/>
    </source>
</evidence>
<dbReference type="AlphaFoldDB" id="A0A5C5G5F5"/>
<accession>A0A5C5G5F5</accession>
<reference evidence="2 3" key="1">
    <citation type="submission" date="2019-03" db="EMBL/GenBank/DDBJ databases">
        <title>Rhodosporidium diobovatum UCD-FST 08-225 genome sequencing, assembly, and annotation.</title>
        <authorList>
            <person name="Fakankun I.U."/>
            <person name="Fristensky B."/>
            <person name="Levin D.B."/>
        </authorList>
    </citation>
    <scope>NUCLEOTIDE SEQUENCE [LARGE SCALE GENOMIC DNA]</scope>
    <source>
        <strain evidence="2 3">UCD-FST 08-225</strain>
    </source>
</reference>
<feature type="transmembrane region" description="Helical" evidence="1">
    <location>
        <begin position="353"/>
        <end position="373"/>
    </location>
</feature>
<gene>
    <name evidence="2" type="ORF">DMC30DRAFT_387143</name>
</gene>
<proteinExistence type="predicted"/>
<dbReference type="EMBL" id="SOZI01000003">
    <property type="protein sequence ID" value="TNY24343.1"/>
    <property type="molecule type" value="Genomic_DNA"/>
</dbReference>
<organism evidence="2 3">
    <name type="scientific">Rhodotorula diobovata</name>
    <dbReference type="NCBI Taxonomy" id="5288"/>
    <lineage>
        <taxon>Eukaryota</taxon>
        <taxon>Fungi</taxon>
        <taxon>Dikarya</taxon>
        <taxon>Basidiomycota</taxon>
        <taxon>Pucciniomycotina</taxon>
        <taxon>Microbotryomycetes</taxon>
        <taxon>Sporidiobolales</taxon>
        <taxon>Sporidiobolaceae</taxon>
        <taxon>Rhodotorula</taxon>
    </lineage>
</organism>
<evidence type="ECO:0000256" key="1">
    <source>
        <dbReference type="SAM" id="Phobius"/>
    </source>
</evidence>
<feature type="transmembrane region" description="Helical" evidence="1">
    <location>
        <begin position="244"/>
        <end position="265"/>
    </location>
</feature>
<sequence>MNTVQDVAQYVAQHTAVLPGLLGYSMAARQSLKTFVATQAVGAPPKVSDADLAKMTWARRVGLLVGMLAVFSTEIYLLSTGDEHLLDCFFRYLFAFVYQLALMGALVDLTKSFKWAAFRSPGNFLHFRPAPGSVSFPRVFTAVTIATGINVATYFDVHYGFSAFLSVALLYRTLSASPGRTFSLRVMMICLLAWLALTFLASALVIMYVANYLMDGAAGSPILEGVTDGPDAPQSFASPVVLRYISLMTPFIYSFAPGMLIAGCFRFDWANHAAEAPEVAHAVTLETCEPRKRLAKYLSHGVIVPSHMSSAFPKPYYTTALWSWLLAQVAVFGLWIAALPLPKEVLEAGSFDLMALTLAIPFMVVGLAVTASIRGEFRRLWTHREVWSRAESDTGGAIVLGEGDVVDADVEEQAAPESADEKHALLDAGEPVDVVVVDEAAPAYTVEADQK</sequence>
<feature type="transmembrane region" description="Helical" evidence="1">
    <location>
        <begin position="61"/>
        <end position="78"/>
    </location>
</feature>